<evidence type="ECO:0000313" key="1">
    <source>
        <dbReference type="EMBL" id="MDR7305126.1"/>
    </source>
</evidence>
<name>A0ABU1ZJL2_9BURK</name>
<comment type="caution">
    <text evidence="1">The sequence shown here is derived from an EMBL/GenBank/DDBJ whole genome shotgun (WGS) entry which is preliminary data.</text>
</comment>
<dbReference type="EMBL" id="JAVDXO010000001">
    <property type="protein sequence ID" value="MDR7305126.1"/>
    <property type="molecule type" value="Genomic_DNA"/>
</dbReference>
<sequence length="224" mass="26666">MPNSSSSQYLYRIIRFDRLVQMLKTNEWHFAHPSTWEDPSEVRTRNKLSDMLFAQCWCRNGVSDAMWRIYSQDKLGVRIRVSRDRLKSALYDLAEQRNIGFHIAPVKYVNEMEYTIRTNKMKLELERRVTFVRASAHLYLKRPAFAHEAETRVVLIDFDQSDDEKPKGHKITLNTRQLIESVLVDPRAPNEYVEAYRHYLKDELNFLGTVEKSQLYKSYEVREL</sequence>
<proteinExistence type="predicted"/>
<organism evidence="1 2">
    <name type="scientific">Rhodoferax saidenbachensis</name>
    <dbReference type="NCBI Taxonomy" id="1484693"/>
    <lineage>
        <taxon>Bacteria</taxon>
        <taxon>Pseudomonadati</taxon>
        <taxon>Pseudomonadota</taxon>
        <taxon>Betaproteobacteria</taxon>
        <taxon>Burkholderiales</taxon>
        <taxon>Comamonadaceae</taxon>
        <taxon>Rhodoferax</taxon>
    </lineage>
</organism>
<protein>
    <recommendedName>
        <fullName evidence="3">DUF2971 domain-containing protein</fullName>
    </recommendedName>
</protein>
<evidence type="ECO:0008006" key="3">
    <source>
        <dbReference type="Google" id="ProtNLM"/>
    </source>
</evidence>
<dbReference type="Proteomes" id="UP001268089">
    <property type="component" value="Unassembled WGS sequence"/>
</dbReference>
<dbReference type="InterPro" id="IPR021352">
    <property type="entry name" value="DUF2971"/>
</dbReference>
<evidence type="ECO:0000313" key="2">
    <source>
        <dbReference type="Proteomes" id="UP001268089"/>
    </source>
</evidence>
<dbReference type="RefSeq" id="WP_310338980.1">
    <property type="nucleotide sequence ID" value="NZ_JAVDXO010000001.1"/>
</dbReference>
<dbReference type="Pfam" id="PF11185">
    <property type="entry name" value="DUF2971"/>
    <property type="match status" value="1"/>
</dbReference>
<accession>A0ABU1ZJL2</accession>
<keyword evidence="2" id="KW-1185">Reference proteome</keyword>
<gene>
    <name evidence="1" type="ORF">J2X15_000392</name>
</gene>
<reference evidence="1 2" key="1">
    <citation type="submission" date="2023-07" db="EMBL/GenBank/DDBJ databases">
        <title>Sorghum-associated microbial communities from plants grown in Nebraska, USA.</title>
        <authorList>
            <person name="Schachtman D."/>
        </authorList>
    </citation>
    <scope>NUCLEOTIDE SEQUENCE [LARGE SCALE GENOMIC DNA]</scope>
    <source>
        <strain evidence="1 2">BE308</strain>
    </source>
</reference>